<organism evidence="14 15">
    <name type="scientific">Candidatus Falkowbacteria bacterium RIFOXYA2_FULL_38_12</name>
    <dbReference type="NCBI Taxonomy" id="1797993"/>
    <lineage>
        <taxon>Bacteria</taxon>
        <taxon>Candidatus Falkowiibacteriota</taxon>
    </lineage>
</organism>
<evidence type="ECO:0000256" key="6">
    <source>
        <dbReference type="ARBA" id="ARBA00022741"/>
    </source>
</evidence>
<evidence type="ECO:0000256" key="8">
    <source>
        <dbReference type="ARBA" id="ARBA00022840"/>
    </source>
</evidence>
<evidence type="ECO:0000256" key="12">
    <source>
        <dbReference type="SAM" id="Coils"/>
    </source>
</evidence>
<dbReference type="InterPro" id="IPR027417">
    <property type="entry name" value="P-loop_NTPase"/>
</dbReference>
<dbReference type="InterPro" id="IPR008921">
    <property type="entry name" value="DNA_pol3_clamp-load_cplx_C"/>
</dbReference>
<comment type="similarity">
    <text evidence="1 11">Belongs to the DnaX/STICHEL family.</text>
</comment>
<dbReference type="Gene3D" id="1.10.8.60">
    <property type="match status" value="1"/>
</dbReference>
<evidence type="ECO:0000256" key="1">
    <source>
        <dbReference type="ARBA" id="ARBA00006360"/>
    </source>
</evidence>
<dbReference type="GO" id="GO:0009360">
    <property type="term" value="C:DNA polymerase III complex"/>
    <property type="evidence" value="ECO:0007669"/>
    <property type="project" value="InterPro"/>
</dbReference>
<feature type="coiled-coil region" evidence="12">
    <location>
        <begin position="389"/>
        <end position="416"/>
    </location>
</feature>
<dbReference type="SMART" id="SM00382">
    <property type="entry name" value="AAA"/>
    <property type="match status" value="1"/>
</dbReference>
<dbReference type="FunFam" id="3.40.50.300:FF:000014">
    <property type="entry name" value="DNA polymerase III subunit gamma/tau"/>
    <property type="match status" value="1"/>
</dbReference>
<proteinExistence type="inferred from homology"/>
<evidence type="ECO:0000256" key="3">
    <source>
        <dbReference type="ARBA" id="ARBA00022695"/>
    </source>
</evidence>
<evidence type="ECO:0000256" key="5">
    <source>
        <dbReference type="ARBA" id="ARBA00022723"/>
    </source>
</evidence>
<evidence type="ECO:0000256" key="10">
    <source>
        <dbReference type="ARBA" id="ARBA00049244"/>
    </source>
</evidence>
<dbReference type="EMBL" id="MFGA01000023">
    <property type="protein sequence ID" value="OGF20486.1"/>
    <property type="molecule type" value="Genomic_DNA"/>
</dbReference>
<comment type="caution">
    <text evidence="14">The sequence shown here is derived from an EMBL/GenBank/DDBJ whole genome shotgun (WGS) entry which is preliminary data.</text>
</comment>
<dbReference type="EC" id="2.7.7.7" evidence="11"/>
<evidence type="ECO:0000313" key="15">
    <source>
        <dbReference type="Proteomes" id="UP000177407"/>
    </source>
</evidence>
<dbReference type="Gene3D" id="3.40.50.300">
    <property type="entry name" value="P-loop containing nucleotide triphosphate hydrolases"/>
    <property type="match status" value="1"/>
</dbReference>
<evidence type="ECO:0000256" key="11">
    <source>
        <dbReference type="RuleBase" id="RU364063"/>
    </source>
</evidence>
<keyword evidence="3 11" id="KW-0548">Nucleotidyltransferase</keyword>
<dbReference type="GO" id="GO:0006261">
    <property type="term" value="P:DNA-templated DNA replication"/>
    <property type="evidence" value="ECO:0007669"/>
    <property type="project" value="TreeGrafter"/>
</dbReference>
<dbReference type="GO" id="GO:0005524">
    <property type="term" value="F:ATP binding"/>
    <property type="evidence" value="ECO:0007669"/>
    <property type="project" value="UniProtKB-KW"/>
</dbReference>
<keyword evidence="9 11" id="KW-0239">DNA-directed DNA polymerase</keyword>
<evidence type="ECO:0000259" key="13">
    <source>
        <dbReference type="SMART" id="SM00382"/>
    </source>
</evidence>
<dbReference type="Gene3D" id="1.20.272.10">
    <property type="match status" value="1"/>
</dbReference>
<dbReference type="InterPro" id="IPR050238">
    <property type="entry name" value="DNA_Rep/Repair_Clamp_Loader"/>
</dbReference>
<reference evidence="14 15" key="1">
    <citation type="journal article" date="2016" name="Nat. Commun.">
        <title>Thousands of microbial genomes shed light on interconnected biogeochemical processes in an aquifer system.</title>
        <authorList>
            <person name="Anantharaman K."/>
            <person name="Brown C.T."/>
            <person name="Hug L.A."/>
            <person name="Sharon I."/>
            <person name="Castelle C.J."/>
            <person name="Probst A.J."/>
            <person name="Thomas B.C."/>
            <person name="Singh A."/>
            <person name="Wilkins M.J."/>
            <person name="Karaoz U."/>
            <person name="Brodie E.L."/>
            <person name="Williams K.H."/>
            <person name="Hubbard S.S."/>
            <person name="Banfield J.F."/>
        </authorList>
    </citation>
    <scope>NUCLEOTIDE SEQUENCE [LARGE SCALE GENOMIC DNA]</scope>
</reference>
<keyword evidence="7" id="KW-0862">Zinc</keyword>
<dbReference type="SUPFAM" id="SSF48019">
    <property type="entry name" value="post-AAA+ oligomerization domain-like"/>
    <property type="match status" value="1"/>
</dbReference>
<dbReference type="SUPFAM" id="SSF52540">
    <property type="entry name" value="P-loop containing nucleoside triphosphate hydrolases"/>
    <property type="match status" value="1"/>
</dbReference>
<comment type="function">
    <text evidence="11">DNA polymerase III is a complex, multichain enzyme responsible for most of the replicative synthesis in bacteria. This DNA polymerase also exhibits 3' to 5' exonuclease activity.</text>
</comment>
<dbReference type="PANTHER" id="PTHR11669">
    <property type="entry name" value="REPLICATION FACTOR C / DNA POLYMERASE III GAMMA-TAU SUBUNIT"/>
    <property type="match status" value="1"/>
</dbReference>
<evidence type="ECO:0000313" key="14">
    <source>
        <dbReference type="EMBL" id="OGF20486.1"/>
    </source>
</evidence>
<feature type="domain" description="AAA+ ATPase" evidence="13">
    <location>
        <begin position="36"/>
        <end position="181"/>
    </location>
</feature>
<sequence length="537" mass="60461">MSTTLYRKYRPQTWKEITNQNHVKITIQNEIETDKIAHAYLFCGPRGIGKTTIARLLAKAINCENRKPGEAEACGKCNSCEEISSGRDLDIVEIDAASHTGVDNVRENIVANAKFSPSKRKYKVFIIDEVHMLSTSAFNALLKTIEEPPARVIFILATTETHKVPQTIISRCQRFDFKKISKREMVERLKYILSQERVQVDDGILESIARASEGCVRDAESLLGQVLVLRDKDNKISKEQAELIIPRSDFNTASEFVGYLAMKDAEKGIRLINKLVNAGADLSQFTSDLIEFLRKILLLGVSGELEEYSFDLDEESEKKVLEFSKNIDAQKIIHWIGLFIETKQELRSSDIAQLPLEMAVVEIARGNVCASKPLQEVSTVSSKPVGKSLNITDEERAKIKDSFQKAEEKKENARVEEIEVRNSGPLVIDFNLEKIKEKWHDILRLAADRSPSLVLILRVGQPIIVENGILQIGFKYRFHKERINENKNNLLLKNLIKEAIGSDLGVTGIIADIPEPAEPPPIEVDKVLEEFGGRVVE</sequence>
<dbReference type="GO" id="GO:0046872">
    <property type="term" value="F:metal ion binding"/>
    <property type="evidence" value="ECO:0007669"/>
    <property type="project" value="UniProtKB-KW"/>
</dbReference>
<dbReference type="InterPro" id="IPR022754">
    <property type="entry name" value="DNA_pol_III_gamma-3"/>
</dbReference>
<dbReference type="InterPro" id="IPR045085">
    <property type="entry name" value="HLD_clamp_pol_III_gamma_tau"/>
</dbReference>
<keyword evidence="12" id="KW-0175">Coiled coil</keyword>
<dbReference type="Pfam" id="PF13177">
    <property type="entry name" value="DNA_pol3_delta2"/>
    <property type="match status" value="1"/>
</dbReference>
<comment type="catalytic activity">
    <reaction evidence="10 11">
        <text>DNA(n) + a 2'-deoxyribonucleoside 5'-triphosphate = DNA(n+1) + diphosphate</text>
        <dbReference type="Rhea" id="RHEA:22508"/>
        <dbReference type="Rhea" id="RHEA-COMP:17339"/>
        <dbReference type="Rhea" id="RHEA-COMP:17340"/>
        <dbReference type="ChEBI" id="CHEBI:33019"/>
        <dbReference type="ChEBI" id="CHEBI:61560"/>
        <dbReference type="ChEBI" id="CHEBI:173112"/>
        <dbReference type="EC" id="2.7.7.7"/>
    </reaction>
</comment>
<accession>A0A1F5S1F9</accession>
<dbReference type="InterPro" id="IPR003593">
    <property type="entry name" value="AAA+_ATPase"/>
</dbReference>
<dbReference type="PANTHER" id="PTHR11669:SF0">
    <property type="entry name" value="PROTEIN STICHEL-LIKE 2"/>
    <property type="match status" value="1"/>
</dbReference>
<dbReference type="GO" id="GO:0003887">
    <property type="term" value="F:DNA-directed DNA polymerase activity"/>
    <property type="evidence" value="ECO:0007669"/>
    <property type="project" value="UniProtKB-KW"/>
</dbReference>
<keyword evidence="4 11" id="KW-0235">DNA replication</keyword>
<evidence type="ECO:0000256" key="4">
    <source>
        <dbReference type="ARBA" id="ARBA00022705"/>
    </source>
</evidence>
<name>A0A1F5S1F9_9BACT</name>
<dbReference type="CDD" id="cd18137">
    <property type="entry name" value="HLD_clamp_pol_III_gamma_tau"/>
    <property type="match status" value="1"/>
</dbReference>
<dbReference type="Pfam" id="PF12169">
    <property type="entry name" value="DNA_pol3_gamma3"/>
    <property type="match status" value="1"/>
</dbReference>
<dbReference type="AlphaFoldDB" id="A0A1F5S1F9"/>
<dbReference type="GO" id="GO:0003677">
    <property type="term" value="F:DNA binding"/>
    <property type="evidence" value="ECO:0007669"/>
    <property type="project" value="InterPro"/>
</dbReference>
<dbReference type="Pfam" id="PF22608">
    <property type="entry name" value="DNAX_ATPase_lid"/>
    <property type="match status" value="1"/>
</dbReference>
<dbReference type="Proteomes" id="UP000177407">
    <property type="component" value="Unassembled WGS sequence"/>
</dbReference>
<dbReference type="NCBIfam" id="TIGR02397">
    <property type="entry name" value="dnaX_nterm"/>
    <property type="match status" value="1"/>
</dbReference>
<keyword evidence="8 11" id="KW-0067">ATP-binding</keyword>
<evidence type="ECO:0000256" key="7">
    <source>
        <dbReference type="ARBA" id="ARBA00022833"/>
    </source>
</evidence>
<keyword evidence="6 11" id="KW-0547">Nucleotide-binding</keyword>
<keyword evidence="2 11" id="KW-0808">Transferase</keyword>
<keyword evidence="5" id="KW-0479">Metal-binding</keyword>
<evidence type="ECO:0000256" key="9">
    <source>
        <dbReference type="ARBA" id="ARBA00022932"/>
    </source>
</evidence>
<protein>
    <recommendedName>
        <fullName evidence="11">DNA polymerase III subunit gamma/tau</fullName>
        <ecNumber evidence="11">2.7.7.7</ecNumber>
    </recommendedName>
</protein>
<evidence type="ECO:0000256" key="2">
    <source>
        <dbReference type="ARBA" id="ARBA00022679"/>
    </source>
</evidence>
<gene>
    <name evidence="11" type="primary">dnaX</name>
    <name evidence="14" type="ORF">A2257_03945</name>
</gene>
<dbReference type="NCBIfam" id="NF004046">
    <property type="entry name" value="PRK05563.1"/>
    <property type="match status" value="1"/>
</dbReference>
<comment type="subunit">
    <text evidence="11">DNA polymerase III contains a core (composed of alpha, epsilon and theta chains) that associates with a tau subunit. This core dimerizes to form the POLIII' complex. PolIII' associates with the gamma complex (composed of gamma, delta, delta', psi and chi chains) and with the beta chain to form the complete DNA polymerase III complex.</text>
</comment>
<dbReference type="InterPro" id="IPR012763">
    <property type="entry name" value="DNA_pol_III_sug/sutau_N"/>
</dbReference>
<dbReference type="CDD" id="cd00009">
    <property type="entry name" value="AAA"/>
    <property type="match status" value="1"/>
</dbReference>